<comment type="caution">
    <text evidence="1">The sequence shown here is derived from an EMBL/GenBank/DDBJ whole genome shotgun (WGS) entry which is preliminary data.</text>
</comment>
<dbReference type="EMBL" id="BONC01000004">
    <property type="protein sequence ID" value="GIF54948.1"/>
    <property type="molecule type" value="Genomic_DNA"/>
</dbReference>
<sequence length="339" mass="35262">MTDVEIGRFRDLQQAVATGDGRDEAAERLAQEIERALTQTADRRSQDPDAVLAAVADQLTLGELALAAGVALGETGNPAPDVLDRTLADLDRTTPAKIPRQHESIASRDLDEAVATLRERLGSTLDAIAKGTADVVAGPCKSIAGRAPAQWKEAWDKVSKRLFLDNIGGRLLRLGMRAVATALDALLELVDARWLEIARDRLVTLADRAGTAGAGPALLGGVLGAEGAREEADGLLRENGLDKTRLDGGTTALAALADRFDSVIGKLALAQAAVGGILAVQGHLGLAIPWLPLGLLGAELLIGAVALALAIDYVDTTVNVGRVRGARLIVKDATGRTAA</sequence>
<gene>
    <name evidence="1" type="ORF">Air01nite_10430</name>
</gene>
<evidence type="ECO:0000313" key="1">
    <source>
        <dbReference type="EMBL" id="GIF54948.1"/>
    </source>
</evidence>
<dbReference type="RefSeq" id="WP_203700638.1">
    <property type="nucleotide sequence ID" value="NZ_BAAALU010000013.1"/>
</dbReference>
<organism evidence="1 2">
    <name type="scientific">Asanoa iriomotensis</name>
    <dbReference type="NCBI Taxonomy" id="234613"/>
    <lineage>
        <taxon>Bacteria</taxon>
        <taxon>Bacillati</taxon>
        <taxon>Actinomycetota</taxon>
        <taxon>Actinomycetes</taxon>
        <taxon>Micromonosporales</taxon>
        <taxon>Micromonosporaceae</taxon>
        <taxon>Asanoa</taxon>
    </lineage>
</organism>
<keyword evidence="2" id="KW-1185">Reference proteome</keyword>
<evidence type="ECO:0000313" key="2">
    <source>
        <dbReference type="Proteomes" id="UP000624325"/>
    </source>
</evidence>
<reference evidence="1 2" key="1">
    <citation type="submission" date="2021-01" db="EMBL/GenBank/DDBJ databases">
        <title>Whole genome shotgun sequence of Asanoa iriomotensis NBRC 100142.</title>
        <authorList>
            <person name="Komaki H."/>
            <person name="Tamura T."/>
        </authorList>
    </citation>
    <scope>NUCLEOTIDE SEQUENCE [LARGE SCALE GENOMIC DNA]</scope>
    <source>
        <strain evidence="1 2">NBRC 100142</strain>
    </source>
</reference>
<name>A0ABQ4BWN9_9ACTN</name>
<dbReference type="Proteomes" id="UP000624325">
    <property type="component" value="Unassembled WGS sequence"/>
</dbReference>
<proteinExistence type="predicted"/>
<protein>
    <submittedName>
        <fullName evidence="1">Uncharacterized protein</fullName>
    </submittedName>
</protein>
<accession>A0ABQ4BWN9</accession>